<proteinExistence type="inferred from homology"/>
<evidence type="ECO:0000256" key="2">
    <source>
        <dbReference type="ARBA" id="ARBA00007069"/>
    </source>
</evidence>
<evidence type="ECO:0000256" key="4">
    <source>
        <dbReference type="ARBA" id="ARBA00022475"/>
    </source>
</evidence>
<dbReference type="AlphaFoldDB" id="A0A9J6ZM77"/>
<dbReference type="GO" id="GO:0048473">
    <property type="term" value="P:D-methionine transmembrane transport"/>
    <property type="evidence" value="ECO:0007669"/>
    <property type="project" value="TreeGrafter"/>
</dbReference>
<dbReference type="InterPro" id="IPR000515">
    <property type="entry name" value="MetI-like"/>
</dbReference>
<accession>A0A9J6ZM77</accession>
<evidence type="ECO:0000313" key="11">
    <source>
        <dbReference type="Proteomes" id="UP001056756"/>
    </source>
</evidence>
<keyword evidence="6 8" id="KW-1133">Transmembrane helix</keyword>
<evidence type="ECO:0000256" key="7">
    <source>
        <dbReference type="ARBA" id="ARBA00023136"/>
    </source>
</evidence>
<comment type="similarity">
    <text evidence="2">Belongs to the binding-protein-dependent transport system permease family. CysTW subfamily.</text>
</comment>
<dbReference type="PANTHER" id="PTHR30450">
    <property type="entry name" value="ABC TRANSPORTER PERMEASE"/>
    <property type="match status" value="1"/>
</dbReference>
<dbReference type="GO" id="GO:0005886">
    <property type="term" value="C:plasma membrane"/>
    <property type="evidence" value="ECO:0007669"/>
    <property type="project" value="UniProtKB-SubCell"/>
</dbReference>
<dbReference type="EMBL" id="CP097899">
    <property type="protein sequence ID" value="URN96777.1"/>
    <property type="molecule type" value="Genomic_DNA"/>
</dbReference>
<feature type="transmembrane region" description="Helical" evidence="8">
    <location>
        <begin position="20"/>
        <end position="44"/>
    </location>
</feature>
<evidence type="ECO:0000259" key="9">
    <source>
        <dbReference type="PROSITE" id="PS50928"/>
    </source>
</evidence>
<organism evidence="10 11">
    <name type="scientific">Candidatus Pristimantibacillus lignocellulolyticus</name>
    <dbReference type="NCBI Taxonomy" id="2994561"/>
    <lineage>
        <taxon>Bacteria</taxon>
        <taxon>Bacillati</taxon>
        <taxon>Bacillota</taxon>
        <taxon>Bacilli</taxon>
        <taxon>Bacillales</taxon>
        <taxon>Paenibacillaceae</taxon>
        <taxon>Candidatus Pristimantibacillus</taxon>
    </lineage>
</organism>
<name>A0A9J6ZM77_9BACL</name>
<dbReference type="FunFam" id="1.10.3720.10:FF:000002">
    <property type="entry name" value="D-methionine ABC transporter permease MetI"/>
    <property type="match status" value="1"/>
</dbReference>
<keyword evidence="3 8" id="KW-0813">Transport</keyword>
<evidence type="ECO:0000256" key="6">
    <source>
        <dbReference type="ARBA" id="ARBA00022989"/>
    </source>
</evidence>
<comment type="subcellular location">
    <subcellularLocation>
        <location evidence="1 8">Cell membrane</location>
        <topology evidence="1 8">Multi-pass membrane protein</topology>
    </subcellularLocation>
</comment>
<evidence type="ECO:0000313" key="10">
    <source>
        <dbReference type="EMBL" id="URN96777.1"/>
    </source>
</evidence>
<feature type="transmembrane region" description="Helical" evidence="8">
    <location>
        <begin position="192"/>
        <end position="211"/>
    </location>
</feature>
<dbReference type="InterPro" id="IPR051322">
    <property type="entry name" value="AA_ABC_Transporter_Permease"/>
</dbReference>
<sequence>MISYFDNVRWDEVYKATKQTLIMLEFSLPYIVAIGFVIGILLFLTSSKQMLENKVIYAIISFVVNVMRSVPFVILIIVLLPLTKIIAGTSIGVKGAIPPLVIAAAPFFARLVESALREVDHGVVEAAQAMGATKWQIVWRVMLRESRAGLITAITITMVTLVSYTAMAGIVGGGGIGDLAIRYGHHRYRIDMLIVSVVLIVVLVQLMQMFGDRLVRYFSKKQL</sequence>
<keyword evidence="4" id="KW-1003">Cell membrane</keyword>
<keyword evidence="7 8" id="KW-0472">Membrane</keyword>
<keyword evidence="5 8" id="KW-0812">Transmembrane</keyword>
<feature type="transmembrane region" description="Helical" evidence="8">
    <location>
        <begin position="150"/>
        <end position="172"/>
    </location>
</feature>
<dbReference type="SUPFAM" id="SSF161098">
    <property type="entry name" value="MetI-like"/>
    <property type="match status" value="1"/>
</dbReference>
<dbReference type="KEGG" id="plig:NAG76_06285"/>
<dbReference type="CDD" id="cd06261">
    <property type="entry name" value="TM_PBP2"/>
    <property type="match status" value="1"/>
</dbReference>
<evidence type="ECO:0000256" key="1">
    <source>
        <dbReference type="ARBA" id="ARBA00004651"/>
    </source>
</evidence>
<gene>
    <name evidence="10" type="ORF">NAG76_06285</name>
</gene>
<reference evidence="10" key="1">
    <citation type="submission" date="2022-05" db="EMBL/GenBank/DDBJ databases">
        <title>Novel bacterial taxa in a minimal lignocellulolytic consortium and its capacity to transform plastics disclosed by genome-resolved metagenomics.</title>
        <authorList>
            <person name="Rodriguez C.A.D."/>
            <person name="Diaz-Garcia L."/>
            <person name="Herrera K."/>
            <person name="Tarazona N.A."/>
            <person name="Sproer C."/>
            <person name="Overmann J."/>
            <person name="Jimenez D.J."/>
        </authorList>
    </citation>
    <scope>NUCLEOTIDE SEQUENCE</scope>
    <source>
        <strain evidence="10">MAG5</strain>
    </source>
</reference>
<dbReference type="PANTHER" id="PTHR30450:SF1">
    <property type="entry name" value="D-METHIONINE TRANSPORT SYSTEM PERMEASE PROTEIN METI-RELATED"/>
    <property type="match status" value="1"/>
</dbReference>
<dbReference type="Proteomes" id="UP001056756">
    <property type="component" value="Chromosome"/>
</dbReference>
<protein>
    <submittedName>
        <fullName evidence="10">ABC transporter permease</fullName>
    </submittedName>
</protein>
<dbReference type="Pfam" id="PF00528">
    <property type="entry name" value="BPD_transp_1"/>
    <property type="match status" value="1"/>
</dbReference>
<evidence type="ECO:0000256" key="3">
    <source>
        <dbReference type="ARBA" id="ARBA00022448"/>
    </source>
</evidence>
<feature type="transmembrane region" description="Helical" evidence="8">
    <location>
        <begin position="56"/>
        <end position="79"/>
    </location>
</feature>
<dbReference type="Gene3D" id="1.10.3720.10">
    <property type="entry name" value="MetI-like"/>
    <property type="match status" value="1"/>
</dbReference>
<dbReference type="InterPro" id="IPR035906">
    <property type="entry name" value="MetI-like_sf"/>
</dbReference>
<evidence type="ECO:0000256" key="8">
    <source>
        <dbReference type="RuleBase" id="RU363032"/>
    </source>
</evidence>
<dbReference type="PROSITE" id="PS50928">
    <property type="entry name" value="ABC_TM1"/>
    <property type="match status" value="1"/>
</dbReference>
<evidence type="ECO:0000256" key="5">
    <source>
        <dbReference type="ARBA" id="ARBA00022692"/>
    </source>
</evidence>
<feature type="domain" description="ABC transmembrane type-1" evidence="9">
    <location>
        <begin position="17"/>
        <end position="211"/>
    </location>
</feature>